<dbReference type="Gene3D" id="3.40.50.12780">
    <property type="entry name" value="N-terminal domain of ligase-like"/>
    <property type="match status" value="1"/>
</dbReference>
<dbReference type="Pfam" id="PF23024">
    <property type="entry name" value="AMP-dom_DIP2-like"/>
    <property type="match status" value="1"/>
</dbReference>
<dbReference type="SUPFAM" id="SSF56801">
    <property type="entry name" value="Acetyl-CoA synthetase-like"/>
    <property type="match status" value="1"/>
</dbReference>
<evidence type="ECO:0000259" key="7">
    <source>
        <dbReference type="Pfam" id="PF23024"/>
    </source>
</evidence>
<dbReference type="Pfam" id="PF00501">
    <property type="entry name" value="AMP-binding"/>
    <property type="match status" value="1"/>
</dbReference>
<proteinExistence type="inferred from homology"/>
<dbReference type="GO" id="GO:0070566">
    <property type="term" value="F:adenylyltransferase activity"/>
    <property type="evidence" value="ECO:0007669"/>
    <property type="project" value="TreeGrafter"/>
</dbReference>
<comment type="caution">
    <text evidence="8">The sequence shown here is derived from an EMBL/GenBank/DDBJ whole genome shotgun (WGS) entry which is preliminary data.</text>
</comment>
<dbReference type="PROSITE" id="PS00455">
    <property type="entry name" value="AMP_BINDING"/>
    <property type="match status" value="1"/>
</dbReference>
<feature type="compositionally biased region" description="Low complexity" evidence="5">
    <location>
        <begin position="8"/>
        <end position="27"/>
    </location>
</feature>
<feature type="domain" description="AMP-binding enzyme C-terminal" evidence="7">
    <location>
        <begin position="507"/>
        <end position="618"/>
    </location>
</feature>
<dbReference type="RefSeq" id="WP_246214139.1">
    <property type="nucleotide sequence ID" value="NZ_BAAAMZ010000001.1"/>
</dbReference>
<reference evidence="8 9" key="1">
    <citation type="submission" date="2019-06" db="EMBL/GenBank/DDBJ databases">
        <title>Sequencing the genomes of 1000 actinobacteria strains.</title>
        <authorList>
            <person name="Klenk H.-P."/>
        </authorList>
    </citation>
    <scope>NUCLEOTIDE SEQUENCE [LARGE SCALE GENOMIC DNA]</scope>
    <source>
        <strain evidence="8 9">DSM 44826</strain>
    </source>
</reference>
<organism evidence="8 9">
    <name type="scientific">Kitasatospora viridis</name>
    <dbReference type="NCBI Taxonomy" id="281105"/>
    <lineage>
        <taxon>Bacteria</taxon>
        <taxon>Bacillati</taxon>
        <taxon>Actinomycetota</taxon>
        <taxon>Actinomycetes</taxon>
        <taxon>Kitasatosporales</taxon>
        <taxon>Streptomycetaceae</taxon>
        <taxon>Kitasatospora</taxon>
    </lineage>
</organism>
<comment type="similarity">
    <text evidence="1">Belongs to the ATP-dependent AMP-binding enzyme family.</text>
</comment>
<dbReference type="InterPro" id="IPR042099">
    <property type="entry name" value="ANL_N_sf"/>
</dbReference>
<dbReference type="AlphaFoldDB" id="A0A561SFN6"/>
<dbReference type="GO" id="GO:0016874">
    <property type="term" value="F:ligase activity"/>
    <property type="evidence" value="ECO:0007669"/>
    <property type="project" value="UniProtKB-KW"/>
</dbReference>
<dbReference type="InterPro" id="IPR020845">
    <property type="entry name" value="AMP-binding_CS"/>
</dbReference>
<name>A0A561SFN6_9ACTN</name>
<evidence type="ECO:0000313" key="8">
    <source>
        <dbReference type="EMBL" id="TWF73648.1"/>
    </source>
</evidence>
<keyword evidence="3" id="KW-0276">Fatty acid metabolism</keyword>
<dbReference type="FunFam" id="3.40.50.12780:FF:000013">
    <property type="entry name" value="Long-chain-fatty-acid--AMP ligase FadD32"/>
    <property type="match status" value="1"/>
</dbReference>
<dbReference type="InterPro" id="IPR025110">
    <property type="entry name" value="AMP-bd_C"/>
</dbReference>
<evidence type="ECO:0000256" key="4">
    <source>
        <dbReference type="ARBA" id="ARBA00023098"/>
    </source>
</evidence>
<evidence type="ECO:0000256" key="1">
    <source>
        <dbReference type="ARBA" id="ARBA00006432"/>
    </source>
</evidence>
<sequence>MTDRVPGAAPSALPSPSEAPSLPEALPSVPAALPSLPEVLARRSAEQPDELAYAFLRNGEEVAETLTYRQLDLRARQVAARLTALGLGGRSVVLLHPSGLGFVADLLGCMYAGVAAAPVQVPSRARGLDRLRKIADDAGTTVLLTTPEVKRDLEERFGTLPELAGLTLHDPDSLAAAAERQAPEVLAGWQPRPIGAQELALLQYTSGSTGTPKGVRVTHANFGSNVDETDRLWPTRGDARVVNWLPLFHDMGMLFGVVLPLWSGIPSYLMAPDAFVRRPARWLEAISRFRGTHAAAPSFAYELCARAVADGDFAPGLDLSSWRVAANGAEPVRWQTIRSFERALAPAGFRPEAMCPGYGLAENTLKATGSPEDRLPTVLWLSAEELRAGRAVEAPAPDAEAADTEADTESEAGSAVVPSIGCGGVVGDSLVRIVDPQTRATLTDGRVGEIWVSGPCVAAGYHGRDEESEQTFRARRADRAEQRSWLRTGDLGFWHREELFVTGRIKDVVIRQGRNFYPQDIELSAENADPGLHPNCAAAFSADDGSAERLVLVVEADGRTLRGGGEQLRERIRRAVQESQRLEADEIVLVRRGSLPKTSSGKVQRRETRRRYLDGEFGAAQAAAPRERVEAGR</sequence>
<feature type="compositionally biased region" description="Acidic residues" evidence="5">
    <location>
        <begin position="400"/>
        <end position="410"/>
    </location>
</feature>
<evidence type="ECO:0000256" key="2">
    <source>
        <dbReference type="ARBA" id="ARBA00022598"/>
    </source>
</evidence>
<feature type="region of interest" description="Disordered" evidence="5">
    <location>
        <begin position="1"/>
        <end position="27"/>
    </location>
</feature>
<keyword evidence="4" id="KW-0443">Lipid metabolism</keyword>
<feature type="region of interest" description="Disordered" evidence="5">
    <location>
        <begin position="391"/>
        <end position="414"/>
    </location>
</feature>
<evidence type="ECO:0000256" key="5">
    <source>
        <dbReference type="SAM" id="MobiDB-lite"/>
    </source>
</evidence>
<dbReference type="InterPro" id="IPR000873">
    <property type="entry name" value="AMP-dep_synth/lig_dom"/>
</dbReference>
<dbReference type="EMBL" id="VIWT01000005">
    <property type="protein sequence ID" value="TWF73648.1"/>
    <property type="molecule type" value="Genomic_DNA"/>
</dbReference>
<dbReference type="GO" id="GO:0071766">
    <property type="term" value="P:Actinobacterium-type cell wall biogenesis"/>
    <property type="evidence" value="ECO:0007669"/>
    <property type="project" value="UniProtKB-ARBA"/>
</dbReference>
<evidence type="ECO:0000259" key="6">
    <source>
        <dbReference type="Pfam" id="PF00501"/>
    </source>
</evidence>
<evidence type="ECO:0000256" key="3">
    <source>
        <dbReference type="ARBA" id="ARBA00022832"/>
    </source>
</evidence>
<dbReference type="InterPro" id="IPR040097">
    <property type="entry name" value="FAAL/FAAC"/>
</dbReference>
<dbReference type="GO" id="GO:0005886">
    <property type="term" value="C:plasma membrane"/>
    <property type="evidence" value="ECO:0007669"/>
    <property type="project" value="TreeGrafter"/>
</dbReference>
<feature type="region of interest" description="Disordered" evidence="5">
    <location>
        <begin position="614"/>
        <end position="633"/>
    </location>
</feature>
<dbReference type="CDD" id="cd05931">
    <property type="entry name" value="FAAL"/>
    <property type="match status" value="1"/>
</dbReference>
<dbReference type="PANTHER" id="PTHR22754">
    <property type="entry name" value="DISCO-INTERACTING PROTEIN 2 DIP2 -RELATED"/>
    <property type="match status" value="1"/>
</dbReference>
<dbReference type="Gene3D" id="3.30.300.30">
    <property type="match status" value="1"/>
</dbReference>
<protein>
    <submittedName>
        <fullName evidence="8">Acyl-CoA synthetase (AMP-forming)/AMP-acid ligase II</fullName>
    </submittedName>
</protein>
<dbReference type="InterPro" id="IPR045851">
    <property type="entry name" value="AMP-bd_C_sf"/>
</dbReference>
<keyword evidence="2 8" id="KW-0436">Ligase</keyword>
<evidence type="ECO:0000313" key="9">
    <source>
        <dbReference type="Proteomes" id="UP000317940"/>
    </source>
</evidence>
<dbReference type="Proteomes" id="UP000317940">
    <property type="component" value="Unassembled WGS sequence"/>
</dbReference>
<keyword evidence="9" id="KW-1185">Reference proteome</keyword>
<gene>
    <name evidence="8" type="ORF">FHX73_15263</name>
</gene>
<dbReference type="GO" id="GO:0006633">
    <property type="term" value="P:fatty acid biosynthetic process"/>
    <property type="evidence" value="ECO:0007669"/>
    <property type="project" value="TreeGrafter"/>
</dbReference>
<feature type="domain" description="AMP-dependent synthetase/ligase" evidence="6">
    <location>
        <begin position="41"/>
        <end position="462"/>
    </location>
</feature>
<accession>A0A561SFN6</accession>
<dbReference type="PANTHER" id="PTHR22754:SF32">
    <property type="entry name" value="DISCO-INTERACTING PROTEIN 2"/>
    <property type="match status" value="1"/>
</dbReference>